<dbReference type="RefSeq" id="WP_188532511.1">
    <property type="nucleotide sequence ID" value="NZ_BMGR01000013.1"/>
</dbReference>
<keyword evidence="3" id="KW-1185">Reference proteome</keyword>
<keyword evidence="1" id="KW-0812">Transmembrane</keyword>
<sequence>MKEGWVTWLLIAFGILVAIGGVIAYFRVVSSASSDHPPSTKDHRSEE</sequence>
<dbReference type="Proteomes" id="UP000644756">
    <property type="component" value="Unassembled WGS sequence"/>
</dbReference>
<comment type="caution">
    <text evidence="2">The sequence shown here is derived from an EMBL/GenBank/DDBJ whole genome shotgun (WGS) entry which is preliminary data.</text>
</comment>
<keyword evidence="1" id="KW-1133">Transmembrane helix</keyword>
<dbReference type="EMBL" id="BMGR01000013">
    <property type="protein sequence ID" value="GGG16222.1"/>
    <property type="molecule type" value="Genomic_DNA"/>
</dbReference>
<evidence type="ECO:0000256" key="1">
    <source>
        <dbReference type="SAM" id="Phobius"/>
    </source>
</evidence>
<protein>
    <submittedName>
        <fullName evidence="2">Uncharacterized protein</fullName>
    </submittedName>
</protein>
<name>A0A917G030_9BACL</name>
<reference evidence="2" key="1">
    <citation type="journal article" date="2014" name="Int. J. Syst. Evol. Microbiol.">
        <title>Complete genome sequence of Corynebacterium casei LMG S-19264T (=DSM 44701T), isolated from a smear-ripened cheese.</title>
        <authorList>
            <consortium name="US DOE Joint Genome Institute (JGI-PGF)"/>
            <person name="Walter F."/>
            <person name="Albersmeier A."/>
            <person name="Kalinowski J."/>
            <person name="Ruckert C."/>
        </authorList>
    </citation>
    <scope>NUCLEOTIDE SEQUENCE</scope>
    <source>
        <strain evidence="2">CGMCC 1.12987</strain>
    </source>
</reference>
<accession>A0A917G030</accession>
<reference evidence="2" key="2">
    <citation type="submission" date="2020-09" db="EMBL/GenBank/DDBJ databases">
        <authorList>
            <person name="Sun Q."/>
            <person name="Zhou Y."/>
        </authorList>
    </citation>
    <scope>NUCLEOTIDE SEQUENCE</scope>
    <source>
        <strain evidence="2">CGMCC 1.12987</strain>
    </source>
</reference>
<gene>
    <name evidence="2" type="ORF">GCM10010916_36410</name>
</gene>
<evidence type="ECO:0000313" key="3">
    <source>
        <dbReference type="Proteomes" id="UP000644756"/>
    </source>
</evidence>
<organism evidence="2 3">
    <name type="scientific">Paenibacillus abyssi</name>
    <dbReference type="NCBI Taxonomy" id="1340531"/>
    <lineage>
        <taxon>Bacteria</taxon>
        <taxon>Bacillati</taxon>
        <taxon>Bacillota</taxon>
        <taxon>Bacilli</taxon>
        <taxon>Bacillales</taxon>
        <taxon>Paenibacillaceae</taxon>
        <taxon>Paenibacillus</taxon>
    </lineage>
</organism>
<evidence type="ECO:0000313" key="2">
    <source>
        <dbReference type="EMBL" id="GGG16222.1"/>
    </source>
</evidence>
<feature type="transmembrane region" description="Helical" evidence="1">
    <location>
        <begin position="6"/>
        <end position="26"/>
    </location>
</feature>
<keyword evidence="1" id="KW-0472">Membrane</keyword>
<proteinExistence type="predicted"/>
<dbReference type="AlphaFoldDB" id="A0A917G030"/>